<gene>
    <name evidence="4" type="primary">PSMD8_13</name>
    <name evidence="4" type="ORF">FOZ62_030640</name>
</gene>
<keyword evidence="1" id="KW-0106">Calcium</keyword>
<feature type="non-terminal residue" evidence="4">
    <location>
        <position position="1"/>
    </location>
</feature>
<comment type="caution">
    <text evidence="4">The sequence shown here is derived from an EMBL/GenBank/DDBJ whole genome shotgun (WGS) entry which is preliminary data.</text>
</comment>
<dbReference type="InterPro" id="IPR018247">
    <property type="entry name" value="EF_Hand_1_Ca_BS"/>
</dbReference>
<dbReference type="EMBL" id="JABANM010004639">
    <property type="protein sequence ID" value="KAF4748936.1"/>
    <property type="molecule type" value="Genomic_DNA"/>
</dbReference>
<dbReference type="InterPro" id="IPR002048">
    <property type="entry name" value="EF_hand_dom"/>
</dbReference>
<feature type="domain" description="EF-hand" evidence="3">
    <location>
        <begin position="294"/>
        <end position="329"/>
    </location>
</feature>
<dbReference type="Gene3D" id="1.10.238.10">
    <property type="entry name" value="EF-hand"/>
    <property type="match status" value="2"/>
</dbReference>
<reference evidence="4 5" key="1">
    <citation type="submission" date="2020-04" db="EMBL/GenBank/DDBJ databases">
        <title>Perkinsus olseni comparative genomics.</title>
        <authorList>
            <person name="Bogema D.R."/>
        </authorList>
    </citation>
    <scope>NUCLEOTIDE SEQUENCE [LARGE SCALE GENOMIC DNA]</scope>
    <source>
        <strain evidence="4">ATCC PRA-205</strain>
    </source>
</reference>
<dbReference type="PROSITE" id="PS00018">
    <property type="entry name" value="EF_HAND_1"/>
    <property type="match status" value="5"/>
</dbReference>
<dbReference type="AlphaFoldDB" id="A0A7J6TX05"/>
<dbReference type="GO" id="GO:0000502">
    <property type="term" value="C:proteasome complex"/>
    <property type="evidence" value="ECO:0007669"/>
    <property type="project" value="UniProtKB-KW"/>
</dbReference>
<protein>
    <submittedName>
        <fullName evidence="4">26S proteasome non-ATPase regulatory subunit 8</fullName>
    </submittedName>
</protein>
<dbReference type="SUPFAM" id="SSF47473">
    <property type="entry name" value="EF-hand"/>
    <property type="match status" value="2"/>
</dbReference>
<accession>A0A7J6TX05</accession>
<sequence length="660" mass="73166">WRRLPLEYSLRKLSPSTRVSSRDFSDYGKSIQAPPTVFSRTAYDLLEYPADRDAEDLICTKSDVLHVVSKDLRNHRRISLILDSLILAQRFKEFDSDGDGELAFEELGFDQADRPFFAVVDMDASDSISLGELQRLAGFSEDSVPASAVLLAQKVQSKADGPVVEYVAATMKAMKEYTGFESAEVGEFLDFDDDGFIDHHEIAMLRLLSMPGVIAKYLPESSYVMDKIEIAATGWTREDFARMASEFQANHRGFSTHNFESLALLWDERIPREAVEAWMNAVRHKRLRRLLAVFSAVNTEAFFSAFDKNKDGKLTGDELGPWIGSFPLVSLSTVLEVLGEGNGDQRHITRQGLQKFTYFFSVASPVKLLALSIPRSATSPKQFIEEFSKVLERVKSARIRAQIVHALDLDGDDKLSEEEILNLRILHRAEFLLLCESLLYHGFATITEAGGSSFLEEARSSGKMLVGAHPEAALIELDSIYQAHNPSAHHHAPRQGNPLQWSRRFGHNERRRKHHWGKRKQRYGRTLKAGEEQHIGGIASARPPRGSMASVASDLIGAVSSVAKGKEAAGVEGGQDEEGVAEDDGAEGRNANVGGLKGEQHGGSHYTETVEEEKSGPVGDHYSETVEEEKSGPVGDHFSETVEEEKSGRGGDHYSETVEE</sequence>
<evidence type="ECO:0000313" key="4">
    <source>
        <dbReference type="EMBL" id="KAF4748936.1"/>
    </source>
</evidence>
<evidence type="ECO:0000256" key="2">
    <source>
        <dbReference type="SAM" id="MobiDB-lite"/>
    </source>
</evidence>
<evidence type="ECO:0000313" key="5">
    <source>
        <dbReference type="Proteomes" id="UP000574390"/>
    </source>
</evidence>
<dbReference type="Proteomes" id="UP000574390">
    <property type="component" value="Unassembled WGS sequence"/>
</dbReference>
<dbReference type="PROSITE" id="PS50222">
    <property type="entry name" value="EF_HAND_2"/>
    <property type="match status" value="1"/>
</dbReference>
<dbReference type="InterPro" id="IPR011992">
    <property type="entry name" value="EF-hand-dom_pair"/>
</dbReference>
<organism evidence="4 5">
    <name type="scientific">Perkinsus olseni</name>
    <name type="common">Perkinsus atlanticus</name>
    <dbReference type="NCBI Taxonomy" id="32597"/>
    <lineage>
        <taxon>Eukaryota</taxon>
        <taxon>Sar</taxon>
        <taxon>Alveolata</taxon>
        <taxon>Perkinsozoa</taxon>
        <taxon>Perkinsea</taxon>
        <taxon>Perkinsida</taxon>
        <taxon>Perkinsidae</taxon>
        <taxon>Perkinsus</taxon>
    </lineage>
</organism>
<evidence type="ECO:0000256" key="1">
    <source>
        <dbReference type="ARBA" id="ARBA00022837"/>
    </source>
</evidence>
<dbReference type="Pfam" id="PF13202">
    <property type="entry name" value="EF-hand_5"/>
    <property type="match status" value="2"/>
</dbReference>
<evidence type="ECO:0000259" key="3">
    <source>
        <dbReference type="PROSITE" id="PS50222"/>
    </source>
</evidence>
<dbReference type="GO" id="GO:0005509">
    <property type="term" value="F:calcium ion binding"/>
    <property type="evidence" value="ECO:0007669"/>
    <property type="project" value="InterPro"/>
</dbReference>
<keyword evidence="4" id="KW-0647">Proteasome</keyword>
<feature type="region of interest" description="Disordered" evidence="2">
    <location>
        <begin position="566"/>
        <end position="660"/>
    </location>
</feature>
<name>A0A7J6TX05_PEROL</name>
<feature type="non-terminal residue" evidence="4">
    <location>
        <position position="660"/>
    </location>
</feature>
<feature type="compositionally biased region" description="Basic and acidic residues" evidence="2">
    <location>
        <begin position="621"/>
        <end position="660"/>
    </location>
</feature>
<proteinExistence type="predicted"/>
<feature type="compositionally biased region" description="Acidic residues" evidence="2">
    <location>
        <begin position="574"/>
        <end position="585"/>
    </location>
</feature>